<name>B7GUH1_BIFLS</name>
<organism evidence="1 2">
    <name type="scientific">Bifidobacterium longum subsp. infantis (strain ATCC 15697 / DSM 20088 / JCM 1222 / NCTC 11817 / S12)</name>
    <dbReference type="NCBI Taxonomy" id="391904"/>
    <lineage>
        <taxon>Bacteria</taxon>
        <taxon>Bacillati</taxon>
        <taxon>Actinomycetota</taxon>
        <taxon>Actinomycetes</taxon>
        <taxon>Bifidobacteriales</taxon>
        <taxon>Bifidobacteriaceae</taxon>
        <taxon>Bifidobacterium</taxon>
    </lineage>
</organism>
<proteinExistence type="predicted"/>
<sequence length="86" mass="10190">MIFQHSYSGFLRRYPFESRTHSAKARMHPLRRRISIWMTFREVYSRFKGLIPTFLKVYCRFEGLIYAKTPSIGVDISTPILGVFVL</sequence>
<gene>
    <name evidence="1" type="ordered locus">Blon_2053</name>
</gene>
<protein>
    <submittedName>
        <fullName evidence="1">Uncharacterized protein</fullName>
    </submittedName>
</protein>
<dbReference type="AlphaFoldDB" id="B7GUH1"/>
<evidence type="ECO:0000313" key="2">
    <source>
        <dbReference type="Proteomes" id="UP000001360"/>
    </source>
</evidence>
<reference evidence="1 2" key="1">
    <citation type="journal article" date="2008" name="Proc. Natl. Acad. Sci. U.S.A.">
        <title>The genome sequence of Bifidobacterium longum subsp. infantis reveals adaptations for milk utilization within the infant microbiome.</title>
        <authorList>
            <person name="Sela D.A."/>
            <person name="Chapman J."/>
            <person name="Adeuya A."/>
            <person name="Kim J.H."/>
            <person name="Chen F."/>
            <person name="Whitehead T.R."/>
            <person name="Lapidus A."/>
            <person name="Rokhsar D.S."/>
            <person name="Lebrilla C.B."/>
            <person name="German J.B."/>
            <person name="Price N.P."/>
            <person name="Richardson P.M."/>
            <person name="Mills D.A."/>
        </authorList>
    </citation>
    <scope>NUCLEOTIDE SEQUENCE [LARGE SCALE GENOMIC DNA]</scope>
    <source>
        <strain evidence="2">ATCC 15697 / DSM 20088 / JCM 1222 / NCTC 11817 / S12 [JGI]</strain>
    </source>
</reference>
<evidence type="ECO:0000313" key="1">
    <source>
        <dbReference type="EMBL" id="ACJ53117.1"/>
    </source>
</evidence>
<dbReference type="EMBL" id="CP001095">
    <property type="protein sequence ID" value="ACJ53117.1"/>
    <property type="molecule type" value="Genomic_DNA"/>
</dbReference>
<dbReference type="KEGG" id="bln:Blon_2053"/>
<accession>B7GUH1</accession>
<dbReference type="Proteomes" id="UP000001360">
    <property type="component" value="Chromosome"/>
</dbReference>